<dbReference type="AlphaFoldDB" id="A0AAV2N098"/>
<keyword evidence="10" id="KW-0539">Nucleus</keyword>
<dbReference type="GO" id="GO:0008270">
    <property type="term" value="F:zinc ion binding"/>
    <property type="evidence" value="ECO:0007669"/>
    <property type="project" value="UniProtKB-UniRule"/>
</dbReference>
<feature type="domain" description="ZAD" evidence="15">
    <location>
        <begin position="16"/>
        <end position="92"/>
    </location>
</feature>
<keyword evidence="3 12" id="KW-0479">Metal-binding</keyword>
<dbReference type="GO" id="GO:0005634">
    <property type="term" value="C:nucleus"/>
    <property type="evidence" value="ECO:0007669"/>
    <property type="project" value="UniProtKB-SubCell"/>
</dbReference>
<evidence type="ECO:0000313" key="16">
    <source>
        <dbReference type="EMBL" id="CAL1673307.1"/>
    </source>
</evidence>
<dbReference type="PANTHER" id="PTHR24393:SF34">
    <property type="entry name" value="PR_SET DOMAIN 13"/>
    <property type="match status" value="1"/>
</dbReference>
<evidence type="ECO:0000256" key="9">
    <source>
        <dbReference type="ARBA" id="ARBA00023163"/>
    </source>
</evidence>
<keyword evidence="5 11" id="KW-0863">Zinc-finger</keyword>
<dbReference type="InterPro" id="IPR036236">
    <property type="entry name" value="Znf_C2H2_sf"/>
</dbReference>
<evidence type="ECO:0000313" key="17">
    <source>
        <dbReference type="Proteomes" id="UP001497644"/>
    </source>
</evidence>
<evidence type="ECO:0000256" key="5">
    <source>
        <dbReference type="ARBA" id="ARBA00022771"/>
    </source>
</evidence>
<dbReference type="SUPFAM" id="SSF57667">
    <property type="entry name" value="beta-beta-alpha zinc fingers"/>
    <property type="match status" value="5"/>
</dbReference>
<keyword evidence="17" id="KW-1185">Reference proteome</keyword>
<dbReference type="SMART" id="SM00868">
    <property type="entry name" value="zf-AD"/>
    <property type="match status" value="1"/>
</dbReference>
<feature type="region of interest" description="Disordered" evidence="13">
    <location>
        <begin position="638"/>
        <end position="657"/>
    </location>
</feature>
<evidence type="ECO:0000256" key="6">
    <source>
        <dbReference type="ARBA" id="ARBA00022833"/>
    </source>
</evidence>
<feature type="domain" description="C2H2-type" evidence="14">
    <location>
        <begin position="503"/>
        <end position="530"/>
    </location>
</feature>
<dbReference type="FunFam" id="3.30.160.60:FF:000145">
    <property type="entry name" value="Zinc finger protein 574"/>
    <property type="match status" value="1"/>
</dbReference>
<proteinExistence type="inferred from homology"/>
<dbReference type="GO" id="GO:0042802">
    <property type="term" value="F:identical protein binding"/>
    <property type="evidence" value="ECO:0007669"/>
    <property type="project" value="UniProtKB-ARBA"/>
</dbReference>
<comment type="subcellular location">
    <subcellularLocation>
        <location evidence="1">Nucleus</location>
    </subcellularLocation>
</comment>
<feature type="domain" description="C2H2-type" evidence="14">
    <location>
        <begin position="470"/>
        <end position="497"/>
    </location>
</feature>
<evidence type="ECO:0000256" key="8">
    <source>
        <dbReference type="ARBA" id="ARBA00023125"/>
    </source>
</evidence>
<evidence type="ECO:0000256" key="7">
    <source>
        <dbReference type="ARBA" id="ARBA00023015"/>
    </source>
</evidence>
<dbReference type="PANTHER" id="PTHR24393">
    <property type="entry name" value="ZINC FINGER PROTEIN"/>
    <property type="match status" value="1"/>
</dbReference>
<dbReference type="SMART" id="SM00355">
    <property type="entry name" value="ZnF_C2H2"/>
    <property type="match status" value="10"/>
</dbReference>
<dbReference type="InterPro" id="IPR013087">
    <property type="entry name" value="Znf_C2H2_type"/>
</dbReference>
<dbReference type="PROSITE" id="PS00028">
    <property type="entry name" value="ZINC_FINGER_C2H2_1"/>
    <property type="match status" value="10"/>
</dbReference>
<protein>
    <submittedName>
        <fullName evidence="16">Uncharacterized protein</fullName>
    </submittedName>
</protein>
<dbReference type="Pfam" id="PF00096">
    <property type="entry name" value="zf-C2H2"/>
    <property type="match status" value="7"/>
</dbReference>
<dbReference type="InterPro" id="IPR012934">
    <property type="entry name" value="Znf_AD"/>
</dbReference>
<dbReference type="PROSITE" id="PS50157">
    <property type="entry name" value="ZINC_FINGER_C2H2_2"/>
    <property type="match status" value="9"/>
</dbReference>
<dbReference type="SUPFAM" id="SSF57716">
    <property type="entry name" value="Glucocorticoid receptor-like (DNA-binding domain)"/>
    <property type="match status" value="1"/>
</dbReference>
<dbReference type="FunFam" id="3.30.160.60:FF:000508">
    <property type="entry name" value="Myeloid zinc finger 1"/>
    <property type="match status" value="1"/>
</dbReference>
<keyword evidence="9" id="KW-0804">Transcription</keyword>
<keyword evidence="4" id="KW-0677">Repeat</keyword>
<evidence type="ECO:0000259" key="15">
    <source>
        <dbReference type="PROSITE" id="PS51915"/>
    </source>
</evidence>
<feature type="binding site" evidence="12">
    <location>
        <position position="18"/>
    </location>
    <ligand>
        <name>Zn(2+)</name>
        <dbReference type="ChEBI" id="CHEBI:29105"/>
    </ligand>
</feature>
<dbReference type="Proteomes" id="UP001497644">
    <property type="component" value="Chromosome 1"/>
</dbReference>
<dbReference type="FunFam" id="3.30.160.60:FF:000060">
    <property type="entry name" value="zinc finger protein 436"/>
    <property type="match status" value="1"/>
</dbReference>
<feature type="binding site" evidence="12">
    <location>
        <position position="65"/>
    </location>
    <ligand>
        <name>Zn(2+)</name>
        <dbReference type="ChEBI" id="CHEBI:29105"/>
    </ligand>
</feature>
<evidence type="ECO:0000256" key="13">
    <source>
        <dbReference type="SAM" id="MobiDB-lite"/>
    </source>
</evidence>
<feature type="domain" description="C2H2-type" evidence="14">
    <location>
        <begin position="615"/>
        <end position="642"/>
    </location>
</feature>
<feature type="binding site" evidence="12">
    <location>
        <position position="21"/>
    </location>
    <ligand>
        <name>Zn(2+)</name>
        <dbReference type="ChEBI" id="CHEBI:29105"/>
    </ligand>
</feature>
<comment type="similarity">
    <text evidence="2">Belongs to the krueppel C2H2-type zinc-finger protein family.</text>
</comment>
<feature type="compositionally biased region" description="Basic and acidic residues" evidence="13">
    <location>
        <begin position="302"/>
        <end position="319"/>
    </location>
</feature>
<dbReference type="EMBL" id="OZ034824">
    <property type="protein sequence ID" value="CAL1673307.1"/>
    <property type="molecule type" value="Genomic_DNA"/>
</dbReference>
<evidence type="ECO:0000259" key="14">
    <source>
        <dbReference type="PROSITE" id="PS50157"/>
    </source>
</evidence>
<feature type="domain" description="C2H2-type" evidence="14">
    <location>
        <begin position="559"/>
        <end position="586"/>
    </location>
</feature>
<name>A0AAV2N098_9HYME</name>
<evidence type="ECO:0000256" key="12">
    <source>
        <dbReference type="PROSITE-ProRule" id="PRU01263"/>
    </source>
</evidence>
<dbReference type="FunFam" id="3.30.160.60:FF:000624">
    <property type="entry name" value="zinc finger protein 697"/>
    <property type="match status" value="1"/>
</dbReference>
<dbReference type="FunFam" id="3.30.160.60:FF:001289">
    <property type="entry name" value="Zinc finger protein 574"/>
    <property type="match status" value="1"/>
</dbReference>
<feature type="region of interest" description="Disordered" evidence="13">
    <location>
        <begin position="302"/>
        <end position="327"/>
    </location>
</feature>
<dbReference type="PROSITE" id="PS51915">
    <property type="entry name" value="ZAD"/>
    <property type="match status" value="1"/>
</dbReference>
<sequence length="718" mass="83519">MPRQIMGSNISCINNNKCRACMKEGDKMLPMYDDKSTSKINLPYKLAELTSIQIDKFDGLPNMLCSKCAYRTYAFYNFRLKVQESDKKFRMILENQMITTKEEELSDKDNEDSIVETDESLELNVSNDRSIHNADSLENIKIEIDDTIKNEQQYESHIPQLFENDRDNKENNVQLNELLHNILGFNENQMDAHFVKTDIPEEISKILASQDITIMYVPHDHASMSESMSESVFAENTLVSDQKQEEVENDNNMFVSTMEILNDQKDEISSNVRISSPVESNVTRKNKRACCEYVDDKIQSNNKQLDKSNSDIERSARTEDSDESDSDYFIDTKDNILGSVSDAIIRIKEVKQENGIEYQCTLCLQNYKQLPCMLLHTVDNHVPSSGPFFCMVCEKDCESHRELRAHVKTHTGQDPYSCFICRKGYAKKRYLKRHMMCHSDFPRHRCSKCGCRFKTKSELESHMKMHSVPYSCNQCPRTFNHKGNYKRHLVSHLDPQGLYLPKYPCRHCGKRFPNNRTLETHIRVHTGERPFKCQYCEKSFSQRGNLINHTRIHSNPRSYTCEICGKSFNQRATLRDHGLLHTGEKPHVCNVCGKAFTVSAALRRHMFNHTEDKPFKCDTCEMGFVGKYDLRRHMRVHEDRPKEKRRRNTMSKSSDLLQEESKEIAIIEEPSTETVFIEQVFLPQNVTQIVVNQVESEKENEDTLFNLHSYNSTLIQYS</sequence>
<feature type="domain" description="C2H2-type" evidence="14">
    <location>
        <begin position="587"/>
        <end position="614"/>
    </location>
</feature>
<feature type="domain" description="C2H2-type" evidence="14">
    <location>
        <begin position="531"/>
        <end position="558"/>
    </location>
</feature>
<organism evidence="16 17">
    <name type="scientific">Lasius platythorax</name>
    <dbReference type="NCBI Taxonomy" id="488582"/>
    <lineage>
        <taxon>Eukaryota</taxon>
        <taxon>Metazoa</taxon>
        <taxon>Ecdysozoa</taxon>
        <taxon>Arthropoda</taxon>
        <taxon>Hexapoda</taxon>
        <taxon>Insecta</taxon>
        <taxon>Pterygota</taxon>
        <taxon>Neoptera</taxon>
        <taxon>Endopterygota</taxon>
        <taxon>Hymenoptera</taxon>
        <taxon>Apocrita</taxon>
        <taxon>Aculeata</taxon>
        <taxon>Formicoidea</taxon>
        <taxon>Formicidae</taxon>
        <taxon>Formicinae</taxon>
        <taxon>Lasius</taxon>
        <taxon>Lasius</taxon>
    </lineage>
</organism>
<dbReference type="Gene3D" id="3.40.1800.20">
    <property type="match status" value="1"/>
</dbReference>
<keyword evidence="8" id="KW-0238">DNA-binding</keyword>
<accession>A0AAV2N098</accession>
<dbReference type="GO" id="GO:0001228">
    <property type="term" value="F:DNA-binding transcription activator activity, RNA polymerase II-specific"/>
    <property type="evidence" value="ECO:0007669"/>
    <property type="project" value="TreeGrafter"/>
</dbReference>
<reference evidence="16 17" key="1">
    <citation type="submission" date="2024-04" db="EMBL/GenBank/DDBJ databases">
        <authorList>
            <consortium name="Molecular Ecology Group"/>
        </authorList>
    </citation>
    <scope>NUCLEOTIDE SEQUENCE [LARGE SCALE GENOMIC DNA]</scope>
</reference>
<gene>
    <name evidence="16" type="ORF">LPLAT_LOCUS228</name>
</gene>
<feature type="binding site" evidence="12">
    <location>
        <position position="68"/>
    </location>
    <ligand>
        <name>Zn(2+)</name>
        <dbReference type="ChEBI" id="CHEBI:29105"/>
    </ligand>
</feature>
<keyword evidence="7" id="KW-0805">Transcription regulation</keyword>
<feature type="domain" description="C2H2-type" evidence="14">
    <location>
        <begin position="388"/>
        <end position="415"/>
    </location>
</feature>
<feature type="domain" description="C2H2-type" evidence="14">
    <location>
        <begin position="444"/>
        <end position="471"/>
    </location>
</feature>
<feature type="domain" description="C2H2-type" evidence="14">
    <location>
        <begin position="416"/>
        <end position="439"/>
    </location>
</feature>
<dbReference type="Pfam" id="PF07776">
    <property type="entry name" value="zf-AD"/>
    <property type="match status" value="1"/>
</dbReference>
<evidence type="ECO:0000256" key="3">
    <source>
        <dbReference type="ARBA" id="ARBA00022723"/>
    </source>
</evidence>
<evidence type="ECO:0000256" key="11">
    <source>
        <dbReference type="PROSITE-ProRule" id="PRU00042"/>
    </source>
</evidence>
<evidence type="ECO:0000256" key="1">
    <source>
        <dbReference type="ARBA" id="ARBA00004123"/>
    </source>
</evidence>
<keyword evidence="6 12" id="KW-0862">Zinc</keyword>
<dbReference type="GO" id="GO:0000978">
    <property type="term" value="F:RNA polymerase II cis-regulatory region sequence-specific DNA binding"/>
    <property type="evidence" value="ECO:0007669"/>
    <property type="project" value="TreeGrafter"/>
</dbReference>
<evidence type="ECO:0000256" key="2">
    <source>
        <dbReference type="ARBA" id="ARBA00006991"/>
    </source>
</evidence>
<dbReference type="Gene3D" id="3.30.160.60">
    <property type="entry name" value="Classic Zinc Finger"/>
    <property type="match status" value="7"/>
</dbReference>
<evidence type="ECO:0000256" key="4">
    <source>
        <dbReference type="ARBA" id="ARBA00022737"/>
    </source>
</evidence>
<evidence type="ECO:0000256" key="10">
    <source>
        <dbReference type="ARBA" id="ARBA00023242"/>
    </source>
</evidence>